<evidence type="ECO:0000256" key="2">
    <source>
        <dbReference type="SAM" id="Phobius"/>
    </source>
</evidence>
<organism evidence="3 4">
    <name type="scientific">Glycomyces buryatensis</name>
    <dbReference type="NCBI Taxonomy" id="2570927"/>
    <lineage>
        <taxon>Bacteria</taxon>
        <taxon>Bacillati</taxon>
        <taxon>Actinomycetota</taxon>
        <taxon>Actinomycetes</taxon>
        <taxon>Glycomycetales</taxon>
        <taxon>Glycomycetaceae</taxon>
        <taxon>Glycomyces</taxon>
    </lineage>
</organism>
<dbReference type="AlphaFoldDB" id="A0A4S8QBZ4"/>
<reference evidence="3 4" key="2">
    <citation type="submission" date="2019-05" db="EMBL/GenBank/DDBJ databases">
        <title>Glycomyces buryatensis sp. nov.</title>
        <authorList>
            <person name="Nikitina E."/>
        </authorList>
    </citation>
    <scope>NUCLEOTIDE SEQUENCE [LARGE SCALE GENOMIC DNA]</scope>
    <source>
        <strain evidence="3 4">18</strain>
    </source>
</reference>
<evidence type="ECO:0000313" key="3">
    <source>
        <dbReference type="EMBL" id="THV41878.1"/>
    </source>
</evidence>
<feature type="compositionally biased region" description="Basic and acidic residues" evidence="1">
    <location>
        <begin position="456"/>
        <end position="475"/>
    </location>
</feature>
<keyword evidence="2" id="KW-1133">Transmembrane helix</keyword>
<dbReference type="Proteomes" id="UP000308760">
    <property type="component" value="Unassembled WGS sequence"/>
</dbReference>
<sequence>MGFIAWQADPNFKARPGWELRENPAAFTEAAGCGYLDLRLGHGRVGNVPQSGDLLENARRREAAVQAGNAFPEARYEASLVPEALVDGRSVASGWGRITVPLSPGRHLVEVQSRHSRAWRAVDIEAGRTAAFDYVGMKGNAHRSFAEDGPPFNMRHLTGYTIGPRGRLNYWQYLPSNAKEHPWAWMVMVGLFIGAMIPVILLAGAGIDIRYGWGPAIILTGWVVIPAITVSWWGVSVLWKFLRYNRCPPAPPLDTRPLSGPDRLAPLVLDEEGAVPAPAAGAAALVIDARFLKADIGSEDLARQLEPGQRQFTPRQERVLNQIGEVTPVTHRPVVPPPQIWIDGVEVAASWTRMWFELAPGEHHVKVQTPGSPLPVPGGEAPPQTLEAPLSIAHGQTELAELQVNVWAVPDPTEPILHRWACGIDYFGPERRRPKPARPRQRIRWSELFSRLPYKQQDREEREHAAYQDERGRPR</sequence>
<keyword evidence="4" id="KW-1185">Reference proteome</keyword>
<gene>
    <name evidence="3" type="ORF">FAB82_09155</name>
</gene>
<dbReference type="OrthoDB" id="4568353at2"/>
<evidence type="ECO:0000313" key="4">
    <source>
        <dbReference type="Proteomes" id="UP000308760"/>
    </source>
</evidence>
<accession>A0A4S8QBZ4</accession>
<reference evidence="4" key="1">
    <citation type="submission" date="2019-04" db="EMBL/GenBank/DDBJ databases">
        <title>Nocardioides xinjiangensis sp. nov.</title>
        <authorList>
            <person name="Liu S."/>
        </authorList>
    </citation>
    <scope>NUCLEOTIDE SEQUENCE [LARGE SCALE GENOMIC DNA]</scope>
    <source>
        <strain evidence="4">18</strain>
    </source>
</reference>
<feature type="transmembrane region" description="Helical" evidence="2">
    <location>
        <begin position="183"/>
        <end position="204"/>
    </location>
</feature>
<feature type="transmembrane region" description="Helical" evidence="2">
    <location>
        <begin position="216"/>
        <end position="239"/>
    </location>
</feature>
<comment type="caution">
    <text evidence="3">The sequence shown here is derived from an EMBL/GenBank/DDBJ whole genome shotgun (WGS) entry which is preliminary data.</text>
</comment>
<evidence type="ECO:0000256" key="1">
    <source>
        <dbReference type="SAM" id="MobiDB-lite"/>
    </source>
</evidence>
<dbReference type="RefSeq" id="WP_136534241.1">
    <property type="nucleotide sequence ID" value="NZ_STGY01000037.1"/>
</dbReference>
<dbReference type="EMBL" id="STGY01000037">
    <property type="protein sequence ID" value="THV41878.1"/>
    <property type="molecule type" value="Genomic_DNA"/>
</dbReference>
<name>A0A4S8QBZ4_9ACTN</name>
<proteinExistence type="predicted"/>
<keyword evidence="2" id="KW-0472">Membrane</keyword>
<keyword evidence="2" id="KW-0812">Transmembrane</keyword>
<protein>
    <submittedName>
        <fullName evidence="3">Uncharacterized protein</fullName>
    </submittedName>
</protein>
<feature type="region of interest" description="Disordered" evidence="1">
    <location>
        <begin position="454"/>
        <end position="475"/>
    </location>
</feature>